<name>U5DH81_9CHRO</name>
<feature type="compositionally biased region" description="Acidic residues" evidence="1">
    <location>
        <begin position="113"/>
        <end position="123"/>
    </location>
</feature>
<feature type="region of interest" description="Disordered" evidence="1">
    <location>
        <begin position="72"/>
        <end position="185"/>
    </location>
</feature>
<feature type="compositionally biased region" description="Polar residues" evidence="1">
    <location>
        <begin position="170"/>
        <end position="180"/>
    </location>
</feature>
<gene>
    <name evidence="3" type="ORF">KR51_00036200</name>
</gene>
<keyword evidence="2" id="KW-0472">Membrane</keyword>
<dbReference type="RefSeq" id="WP_022609252.1">
    <property type="nucleotide sequence ID" value="NZ_ASSJ01000084.1"/>
</dbReference>
<organism evidence="3 4">
    <name type="scientific">Rubidibacter lacunae KORDI 51-2</name>
    <dbReference type="NCBI Taxonomy" id="582515"/>
    <lineage>
        <taxon>Bacteria</taxon>
        <taxon>Bacillati</taxon>
        <taxon>Cyanobacteriota</taxon>
        <taxon>Cyanophyceae</taxon>
        <taxon>Oscillatoriophycideae</taxon>
        <taxon>Chroococcales</taxon>
        <taxon>Aphanothecaceae</taxon>
        <taxon>Rubidibacter</taxon>
    </lineage>
</organism>
<evidence type="ECO:0000256" key="1">
    <source>
        <dbReference type="SAM" id="MobiDB-lite"/>
    </source>
</evidence>
<feature type="transmembrane region" description="Helical" evidence="2">
    <location>
        <begin position="39"/>
        <end position="63"/>
    </location>
</feature>
<comment type="caution">
    <text evidence="3">The sequence shown here is derived from an EMBL/GenBank/DDBJ whole genome shotgun (WGS) entry which is preliminary data.</text>
</comment>
<keyword evidence="2" id="KW-1133">Transmembrane helix</keyword>
<keyword evidence="2" id="KW-0812">Transmembrane</keyword>
<reference evidence="3 4" key="1">
    <citation type="submission" date="2013-05" db="EMBL/GenBank/DDBJ databases">
        <title>Draft genome sequence of Rubidibacter lacunae KORDI 51-2.</title>
        <authorList>
            <person name="Choi D.H."/>
            <person name="Noh J.H."/>
            <person name="Kwon K.-K."/>
            <person name="Lee J.-H."/>
            <person name="Ryu J.-Y."/>
        </authorList>
    </citation>
    <scope>NUCLEOTIDE SEQUENCE [LARGE SCALE GENOMIC DNA]</scope>
    <source>
        <strain evidence="3 4">KORDI 51-2</strain>
    </source>
</reference>
<feature type="compositionally biased region" description="Acidic residues" evidence="1">
    <location>
        <begin position="206"/>
        <end position="224"/>
    </location>
</feature>
<sequence length="224" mass="24469">MANLRLGLWIGLLVLLGLFVLQNWLPVLPLVVFGNATIALPAGIWLAIAAAAGFLTGLILRLLAALGRGPSRQPVESVARSPRTQSKSRATERASRRQPVVDWERASSADWKDAEEDEWDIENPPERSPESFPRAVDLPKQPTAAAEAAPRDRVISEPSRPPAVEDAPHTRSNQRATASPGTVYDADYRVINPPLWDVAPQAAADSDADADEDWDFLDDDDRDP</sequence>
<dbReference type="eggNOG" id="COG5416">
    <property type="taxonomic scope" value="Bacteria"/>
</dbReference>
<proteinExistence type="predicted"/>
<dbReference type="EMBL" id="ASSJ01000084">
    <property type="protein sequence ID" value="ERN39919.1"/>
    <property type="molecule type" value="Genomic_DNA"/>
</dbReference>
<feature type="region of interest" description="Disordered" evidence="1">
    <location>
        <begin position="199"/>
        <end position="224"/>
    </location>
</feature>
<evidence type="ECO:0000256" key="2">
    <source>
        <dbReference type="SAM" id="Phobius"/>
    </source>
</evidence>
<dbReference type="AlphaFoldDB" id="U5DH81"/>
<evidence type="ECO:0000313" key="3">
    <source>
        <dbReference type="EMBL" id="ERN39919.1"/>
    </source>
</evidence>
<dbReference type="InParanoid" id="U5DH81"/>
<dbReference type="STRING" id="582515.KR51_00036200"/>
<protein>
    <recommendedName>
        <fullName evidence="5">Lipopolysaccharide assembly protein A domain-containing protein</fullName>
    </recommendedName>
</protein>
<accession>U5DH81</accession>
<keyword evidence="4" id="KW-1185">Reference proteome</keyword>
<evidence type="ECO:0000313" key="4">
    <source>
        <dbReference type="Proteomes" id="UP000016960"/>
    </source>
</evidence>
<feature type="compositionally biased region" description="Basic and acidic residues" evidence="1">
    <location>
        <begin position="102"/>
        <end position="112"/>
    </location>
</feature>
<dbReference type="Proteomes" id="UP000016960">
    <property type="component" value="Unassembled WGS sequence"/>
</dbReference>
<evidence type="ECO:0008006" key="5">
    <source>
        <dbReference type="Google" id="ProtNLM"/>
    </source>
</evidence>